<evidence type="ECO:0000313" key="2">
    <source>
        <dbReference type="EMBL" id="VEI67737.1"/>
    </source>
</evidence>
<keyword evidence="1" id="KW-0812">Transmembrane</keyword>
<sequence>MKINSLCYLLLLIALAGSLCFPAPLWTWLLLVNLLTLLIYGVDKLAACKSWQRVPEITLLLFGVLGGWIGAIIGQRLFRHKTQKQPFKTYFILSVVLNLLLILAVGYWLYGRMVV</sequence>
<keyword evidence="1" id="KW-1133">Transmembrane helix</keyword>
<reference evidence="2 4" key="1">
    <citation type="submission" date="2018-12" db="EMBL/GenBank/DDBJ databases">
        <authorList>
            <consortium name="Pathogen Informatics"/>
        </authorList>
    </citation>
    <scope>NUCLEOTIDE SEQUENCE [LARGE SCALE GENOMIC DNA]</scope>
    <source>
        <strain evidence="3">NCTC12965</strain>
        <strain evidence="2 4">NCTC13193</strain>
    </source>
</reference>
<organism evidence="2 4">
    <name type="scientific">Serratia fonticola</name>
    <dbReference type="NCBI Taxonomy" id="47917"/>
    <lineage>
        <taxon>Bacteria</taxon>
        <taxon>Pseudomonadati</taxon>
        <taxon>Pseudomonadota</taxon>
        <taxon>Gammaproteobacteria</taxon>
        <taxon>Enterobacterales</taxon>
        <taxon>Yersiniaceae</taxon>
        <taxon>Serratia</taxon>
    </lineage>
</organism>
<dbReference type="Proteomes" id="UP000270487">
    <property type="component" value="Chromosome"/>
</dbReference>
<dbReference type="EMBL" id="CABEEZ010000096">
    <property type="protein sequence ID" value="VTR38014.1"/>
    <property type="molecule type" value="Genomic_DNA"/>
</dbReference>
<dbReference type="Pfam" id="PF06961">
    <property type="entry name" value="DUF1294"/>
    <property type="match status" value="1"/>
</dbReference>
<dbReference type="KEGG" id="sfw:WN53_17610"/>
<protein>
    <submittedName>
        <fullName evidence="2">Protein of uncharacterized function (DUF1294)</fullName>
    </submittedName>
</protein>
<feature type="transmembrane region" description="Helical" evidence="1">
    <location>
        <begin position="59"/>
        <end position="78"/>
    </location>
</feature>
<gene>
    <name evidence="3" type="ORF">NCTC12965_04162</name>
    <name evidence="2" type="ORF">NCTC13193_02063</name>
</gene>
<evidence type="ECO:0000256" key="1">
    <source>
        <dbReference type="SAM" id="Phobius"/>
    </source>
</evidence>
<evidence type="ECO:0000313" key="4">
    <source>
        <dbReference type="Proteomes" id="UP000270487"/>
    </source>
</evidence>
<dbReference type="GeneID" id="30321997"/>
<dbReference type="AlphaFoldDB" id="A0A0F7HDL7"/>
<evidence type="ECO:0000313" key="3">
    <source>
        <dbReference type="EMBL" id="VTR38014.1"/>
    </source>
</evidence>
<name>A0A0F7HDL7_SERFO</name>
<dbReference type="RefSeq" id="WP_024486196.1">
    <property type="nucleotide sequence ID" value="NZ_CAMISM010000017.1"/>
</dbReference>
<keyword evidence="1" id="KW-0472">Membrane</keyword>
<proteinExistence type="predicted"/>
<dbReference type="EMBL" id="LR134492">
    <property type="protein sequence ID" value="VEI67737.1"/>
    <property type="molecule type" value="Genomic_DNA"/>
</dbReference>
<accession>A0A0F7HDL7</accession>
<dbReference type="STRING" id="47917.AV650_13080"/>
<dbReference type="InterPro" id="IPR010718">
    <property type="entry name" value="DUF1294"/>
</dbReference>
<feature type="transmembrane region" description="Helical" evidence="1">
    <location>
        <begin position="90"/>
        <end position="110"/>
    </location>
</feature>